<sequence length="349" mass="38580">MSPEEPLENLFEQAIHGEEQPSVIAKKHKPAISYFGQFGILIGLIGGGIVVGSLLGMVVWMMITGKFPSAGIEKDMFNPAYANALKAMQVALSFGMFFLPTFFYAMIVNKKPLQHLGFRSLVSMKQILLVVLIALVGLFLSGALGELNEIIPISKKLAATFHKWEDDYSEQIMAMASMKTVWDYIFTLMVIAVAPAIFEEVLFRGGLQQLFIKWFGNVWIGILVTSILFSAVHGSYFGFLPRAALGVILGLLFYYSNNIWLNILAHCLNNGIAVTQLFAMSKNGKIPKEAMDDNMPFFSGPPSAVTIIFLVAVGIAIMIPLMRNFKKECVRIGADKIDNTFSPSENPFE</sequence>
<dbReference type="GO" id="GO:0004175">
    <property type="term" value="F:endopeptidase activity"/>
    <property type="evidence" value="ECO:0007669"/>
    <property type="project" value="UniProtKB-ARBA"/>
</dbReference>
<dbReference type="EMBL" id="MLJW01000053">
    <property type="protein sequence ID" value="OIR05035.1"/>
    <property type="molecule type" value="Genomic_DNA"/>
</dbReference>
<keyword evidence="1" id="KW-0472">Membrane</keyword>
<dbReference type="Pfam" id="PF02517">
    <property type="entry name" value="Rce1-like"/>
    <property type="match status" value="1"/>
</dbReference>
<feature type="transmembrane region" description="Helical" evidence="1">
    <location>
        <begin position="38"/>
        <end position="63"/>
    </location>
</feature>
<dbReference type="InterPro" id="IPR003675">
    <property type="entry name" value="Rce1/LyrA-like_dom"/>
</dbReference>
<evidence type="ECO:0000259" key="2">
    <source>
        <dbReference type="Pfam" id="PF02517"/>
    </source>
</evidence>
<keyword evidence="1" id="KW-1133">Transmembrane helix</keyword>
<dbReference type="GO" id="GO:0080120">
    <property type="term" value="P:CAAX-box protein maturation"/>
    <property type="evidence" value="ECO:0007669"/>
    <property type="project" value="UniProtKB-ARBA"/>
</dbReference>
<feature type="transmembrane region" description="Helical" evidence="1">
    <location>
        <begin position="127"/>
        <end position="147"/>
    </location>
</feature>
<feature type="domain" description="CAAX prenyl protease 2/Lysostaphin resistance protein A-like" evidence="2">
    <location>
        <begin position="183"/>
        <end position="271"/>
    </location>
</feature>
<feature type="transmembrane region" description="Helical" evidence="1">
    <location>
        <begin position="303"/>
        <end position="322"/>
    </location>
</feature>
<name>A0A1J5SAP8_9ZZZZ</name>
<protein>
    <submittedName>
        <fullName evidence="3">CAAX amino terminal protease self-immunity</fullName>
    </submittedName>
</protein>
<feature type="transmembrane region" description="Helical" evidence="1">
    <location>
        <begin position="239"/>
        <end position="256"/>
    </location>
</feature>
<feature type="transmembrane region" description="Helical" evidence="1">
    <location>
        <begin position="210"/>
        <end position="232"/>
    </location>
</feature>
<feature type="transmembrane region" description="Helical" evidence="1">
    <location>
        <begin position="181"/>
        <end position="198"/>
    </location>
</feature>
<dbReference type="GO" id="GO:0006508">
    <property type="term" value="P:proteolysis"/>
    <property type="evidence" value="ECO:0007669"/>
    <property type="project" value="UniProtKB-KW"/>
</dbReference>
<organism evidence="3">
    <name type="scientific">mine drainage metagenome</name>
    <dbReference type="NCBI Taxonomy" id="410659"/>
    <lineage>
        <taxon>unclassified sequences</taxon>
        <taxon>metagenomes</taxon>
        <taxon>ecological metagenomes</taxon>
    </lineage>
</organism>
<gene>
    <name evidence="3" type="ORF">GALL_128510</name>
</gene>
<dbReference type="PANTHER" id="PTHR43592">
    <property type="entry name" value="CAAX AMINO TERMINAL PROTEASE"/>
    <property type="match status" value="1"/>
</dbReference>
<evidence type="ECO:0000256" key="1">
    <source>
        <dbReference type="SAM" id="Phobius"/>
    </source>
</evidence>
<dbReference type="PANTHER" id="PTHR43592:SF15">
    <property type="entry name" value="CAAX AMINO TERMINAL PROTEASE FAMILY PROTEIN"/>
    <property type="match status" value="1"/>
</dbReference>
<reference evidence="3" key="1">
    <citation type="submission" date="2016-10" db="EMBL/GenBank/DDBJ databases">
        <title>Sequence of Gallionella enrichment culture.</title>
        <authorList>
            <person name="Poehlein A."/>
            <person name="Muehling M."/>
            <person name="Daniel R."/>
        </authorList>
    </citation>
    <scope>NUCLEOTIDE SEQUENCE</scope>
</reference>
<comment type="caution">
    <text evidence="3">The sequence shown here is derived from an EMBL/GenBank/DDBJ whole genome shotgun (WGS) entry which is preliminary data.</text>
</comment>
<keyword evidence="3" id="KW-0378">Hydrolase</keyword>
<dbReference type="AlphaFoldDB" id="A0A1J5SAP8"/>
<accession>A0A1J5SAP8</accession>
<keyword evidence="3" id="KW-0645">Protease</keyword>
<evidence type="ECO:0000313" key="3">
    <source>
        <dbReference type="EMBL" id="OIR05035.1"/>
    </source>
</evidence>
<keyword evidence="1" id="KW-0812">Transmembrane</keyword>
<proteinExistence type="predicted"/>
<feature type="transmembrane region" description="Helical" evidence="1">
    <location>
        <begin position="84"/>
        <end position="107"/>
    </location>
</feature>